<dbReference type="SMART" id="SM00478">
    <property type="entry name" value="ENDO3c"/>
    <property type="match status" value="1"/>
</dbReference>
<dbReference type="GO" id="GO:0046872">
    <property type="term" value="F:metal ion binding"/>
    <property type="evidence" value="ECO:0007669"/>
    <property type="project" value="UniProtKB-KW"/>
</dbReference>
<dbReference type="CDD" id="cd00056">
    <property type="entry name" value="ENDO3c"/>
    <property type="match status" value="1"/>
</dbReference>
<organism evidence="11 12">
    <name type="scientific">Nanchangia anserum</name>
    <dbReference type="NCBI Taxonomy" id="2692125"/>
    <lineage>
        <taxon>Bacteria</taxon>
        <taxon>Bacillati</taxon>
        <taxon>Actinomycetota</taxon>
        <taxon>Actinomycetes</taxon>
        <taxon>Actinomycetales</taxon>
        <taxon>Actinomycetaceae</taxon>
        <taxon>Nanchangia</taxon>
    </lineage>
</organism>
<dbReference type="EMBL" id="JACRUO010000001">
    <property type="protein sequence ID" value="MBD3689462.1"/>
    <property type="molecule type" value="Genomic_DNA"/>
</dbReference>
<dbReference type="Proteomes" id="UP000627538">
    <property type="component" value="Unassembled WGS sequence"/>
</dbReference>
<dbReference type="InterPro" id="IPR003265">
    <property type="entry name" value="HhH-GPD_domain"/>
</dbReference>
<evidence type="ECO:0000256" key="1">
    <source>
        <dbReference type="ARBA" id="ARBA00001966"/>
    </source>
</evidence>
<feature type="domain" description="HhH-GPD" evidence="10">
    <location>
        <begin position="42"/>
        <end position="208"/>
    </location>
</feature>
<dbReference type="GO" id="GO:0051539">
    <property type="term" value="F:4 iron, 4 sulfur cluster binding"/>
    <property type="evidence" value="ECO:0007669"/>
    <property type="project" value="InterPro"/>
</dbReference>
<comment type="cofactor">
    <cofactor evidence="1">
        <name>[4Fe-4S] cluster</name>
        <dbReference type="ChEBI" id="CHEBI:49883"/>
    </cofactor>
</comment>
<accession>A0A8I0G7U8</accession>
<keyword evidence="5" id="KW-0378">Hydrolase</keyword>
<gene>
    <name evidence="11" type="ORF">H8R10_04350</name>
</gene>
<proteinExistence type="inferred from homology"/>
<dbReference type="PANTHER" id="PTHR42944:SF1">
    <property type="entry name" value="ADENINE DNA GLYCOSYLASE"/>
    <property type="match status" value="1"/>
</dbReference>
<keyword evidence="9" id="KW-0326">Glycosidase</keyword>
<dbReference type="RefSeq" id="WP_191071509.1">
    <property type="nucleotide sequence ID" value="NZ_JACRUO010000001.1"/>
</dbReference>
<keyword evidence="3" id="KW-0479">Metal-binding</keyword>
<keyword evidence="12" id="KW-1185">Reference proteome</keyword>
<dbReference type="GO" id="GO:0034039">
    <property type="term" value="F:8-oxo-7,8-dihydroguanine DNA N-glycosylase activity"/>
    <property type="evidence" value="ECO:0007669"/>
    <property type="project" value="TreeGrafter"/>
</dbReference>
<dbReference type="InterPro" id="IPR011257">
    <property type="entry name" value="DNA_glycosylase"/>
</dbReference>
<dbReference type="InterPro" id="IPR023170">
    <property type="entry name" value="HhH_base_excis_C"/>
</dbReference>
<dbReference type="GO" id="GO:0032357">
    <property type="term" value="F:oxidized purine DNA binding"/>
    <property type="evidence" value="ECO:0007669"/>
    <property type="project" value="TreeGrafter"/>
</dbReference>
<evidence type="ECO:0000256" key="4">
    <source>
        <dbReference type="ARBA" id="ARBA00022763"/>
    </source>
</evidence>
<dbReference type="PANTHER" id="PTHR42944">
    <property type="entry name" value="ADENINE DNA GLYCOSYLASE"/>
    <property type="match status" value="1"/>
</dbReference>
<dbReference type="GO" id="GO:0035485">
    <property type="term" value="F:adenine/guanine mispair binding"/>
    <property type="evidence" value="ECO:0007669"/>
    <property type="project" value="TreeGrafter"/>
</dbReference>
<reference evidence="11 12" key="1">
    <citation type="submission" date="2020-08" db="EMBL/GenBank/DDBJ databases">
        <title>Winkia gen. nov., sp. nov., isolated from faeces of the Anser albifrons in China.</title>
        <authorList>
            <person name="Liu Q."/>
        </authorList>
    </citation>
    <scope>NUCLEOTIDE SEQUENCE [LARGE SCALE GENOMIC DNA]</scope>
    <source>
        <strain evidence="11 12">C62</strain>
    </source>
</reference>
<keyword evidence="6" id="KW-0408">Iron</keyword>
<keyword evidence="7" id="KW-0411">Iron-sulfur</keyword>
<evidence type="ECO:0000256" key="5">
    <source>
        <dbReference type="ARBA" id="ARBA00022801"/>
    </source>
</evidence>
<dbReference type="SUPFAM" id="SSF48150">
    <property type="entry name" value="DNA-glycosylase"/>
    <property type="match status" value="1"/>
</dbReference>
<evidence type="ECO:0000256" key="8">
    <source>
        <dbReference type="ARBA" id="ARBA00023204"/>
    </source>
</evidence>
<evidence type="ECO:0000256" key="9">
    <source>
        <dbReference type="ARBA" id="ARBA00023295"/>
    </source>
</evidence>
<name>A0A8I0G7U8_9ACTO</name>
<dbReference type="AlphaFoldDB" id="A0A8I0G7U8"/>
<comment type="similarity">
    <text evidence="2">Belongs to the Nth/MutY family.</text>
</comment>
<dbReference type="GO" id="GO:0000701">
    <property type="term" value="F:purine-specific mismatch base pair DNA N-glycosylase activity"/>
    <property type="evidence" value="ECO:0007669"/>
    <property type="project" value="TreeGrafter"/>
</dbReference>
<dbReference type="GO" id="GO:0006284">
    <property type="term" value="P:base-excision repair"/>
    <property type="evidence" value="ECO:0007669"/>
    <property type="project" value="InterPro"/>
</dbReference>
<evidence type="ECO:0000313" key="12">
    <source>
        <dbReference type="Proteomes" id="UP000627538"/>
    </source>
</evidence>
<dbReference type="Gene3D" id="1.10.340.30">
    <property type="entry name" value="Hypothetical protein, domain 2"/>
    <property type="match status" value="1"/>
</dbReference>
<dbReference type="InterPro" id="IPR003651">
    <property type="entry name" value="Endonuclease3_FeS-loop_motif"/>
</dbReference>
<evidence type="ECO:0000256" key="6">
    <source>
        <dbReference type="ARBA" id="ARBA00023004"/>
    </source>
</evidence>
<dbReference type="GO" id="GO:0006298">
    <property type="term" value="P:mismatch repair"/>
    <property type="evidence" value="ECO:0007669"/>
    <property type="project" value="TreeGrafter"/>
</dbReference>
<evidence type="ECO:0000259" key="10">
    <source>
        <dbReference type="SMART" id="SM00478"/>
    </source>
</evidence>
<dbReference type="Gene3D" id="1.10.1670.10">
    <property type="entry name" value="Helix-hairpin-Helix base-excision DNA repair enzymes (C-terminal)"/>
    <property type="match status" value="1"/>
</dbReference>
<sequence length="311" mass="34296">MSEADTAEIRQALAAWFASAGRDFPFRRPERTPWGVLVSEVMAQQTPMTRVEPAWNAWMRRWPRPTDVAAASPADVVRQWGKLGYPRRALYLRTAAATMSEDRELAHLMTLPAADAGAAAPPDIEDRLRRLSGVGPYTAAAVSTFGFGRRAIPLDTNIRRVIARLFGGSDQPAGAATREERARAEAVWPSEDAAASAWTAQVMELGALVCRARTPECSRCPVEAWCAWRDAGSPVREQPLARQRYVGTDRQARGRILDLLRETSSPQPLERVIAAGRLPQAADDSQARRALLALERDHLVTIEGERVSLPR</sequence>
<keyword evidence="8" id="KW-0234">DNA repair</keyword>
<dbReference type="SMART" id="SM00525">
    <property type="entry name" value="FES"/>
    <property type="match status" value="1"/>
</dbReference>
<protein>
    <submittedName>
        <fullName evidence="11">A/G-specific adenine glycosylase</fullName>
    </submittedName>
</protein>
<dbReference type="Pfam" id="PF00730">
    <property type="entry name" value="HhH-GPD"/>
    <property type="match status" value="1"/>
</dbReference>
<dbReference type="InterPro" id="IPR044298">
    <property type="entry name" value="MIG/MutY"/>
</dbReference>
<evidence type="ECO:0000313" key="11">
    <source>
        <dbReference type="EMBL" id="MBD3689462.1"/>
    </source>
</evidence>
<evidence type="ECO:0000256" key="3">
    <source>
        <dbReference type="ARBA" id="ARBA00022723"/>
    </source>
</evidence>
<evidence type="ECO:0000256" key="7">
    <source>
        <dbReference type="ARBA" id="ARBA00023014"/>
    </source>
</evidence>
<keyword evidence="4" id="KW-0227">DNA damage</keyword>
<comment type="caution">
    <text evidence="11">The sequence shown here is derived from an EMBL/GenBank/DDBJ whole genome shotgun (WGS) entry which is preliminary data.</text>
</comment>
<evidence type="ECO:0000256" key="2">
    <source>
        <dbReference type="ARBA" id="ARBA00008343"/>
    </source>
</evidence>